<dbReference type="Proteomes" id="UP001596283">
    <property type="component" value="Unassembled WGS sequence"/>
</dbReference>
<organism evidence="2 3">
    <name type="scientific">Levilactobacillus fujinensis</name>
    <dbReference type="NCBI Taxonomy" id="2486024"/>
    <lineage>
        <taxon>Bacteria</taxon>
        <taxon>Bacillati</taxon>
        <taxon>Bacillota</taxon>
        <taxon>Bacilli</taxon>
        <taxon>Lactobacillales</taxon>
        <taxon>Lactobacillaceae</taxon>
        <taxon>Levilactobacillus</taxon>
    </lineage>
</organism>
<dbReference type="Gene3D" id="2.60.120.200">
    <property type="match status" value="1"/>
</dbReference>
<name>A0ABW1TIC2_9LACO</name>
<reference evidence="3" key="1">
    <citation type="journal article" date="2019" name="Int. J. Syst. Evol. Microbiol.">
        <title>The Global Catalogue of Microorganisms (GCM) 10K type strain sequencing project: providing services to taxonomists for standard genome sequencing and annotation.</title>
        <authorList>
            <consortium name="The Broad Institute Genomics Platform"/>
            <consortium name="The Broad Institute Genome Sequencing Center for Infectious Disease"/>
            <person name="Wu L."/>
            <person name="Ma J."/>
        </authorList>
    </citation>
    <scope>NUCLEOTIDE SEQUENCE [LARGE SCALE GENOMIC DNA]</scope>
    <source>
        <strain evidence="3">CCM 8908</strain>
    </source>
</reference>
<proteinExistence type="predicted"/>
<keyword evidence="3" id="KW-1185">Reference proteome</keyword>
<evidence type="ECO:0000256" key="1">
    <source>
        <dbReference type="SAM" id="SignalP"/>
    </source>
</evidence>
<dbReference type="EMBL" id="JBHSSI010000064">
    <property type="protein sequence ID" value="MFC6261419.1"/>
    <property type="molecule type" value="Genomic_DNA"/>
</dbReference>
<dbReference type="InterPro" id="IPR013320">
    <property type="entry name" value="ConA-like_dom_sf"/>
</dbReference>
<keyword evidence="1" id="KW-0732">Signal</keyword>
<dbReference type="RefSeq" id="WP_164510591.1">
    <property type="nucleotide sequence ID" value="NZ_JBHSSI010000064.1"/>
</dbReference>
<evidence type="ECO:0000313" key="2">
    <source>
        <dbReference type="EMBL" id="MFC6261419.1"/>
    </source>
</evidence>
<feature type="signal peptide" evidence="1">
    <location>
        <begin position="1"/>
        <end position="28"/>
    </location>
</feature>
<evidence type="ECO:0000313" key="3">
    <source>
        <dbReference type="Proteomes" id="UP001596283"/>
    </source>
</evidence>
<protein>
    <submittedName>
        <fullName evidence="2">WxL domain-containing protein</fullName>
    </submittedName>
</protein>
<dbReference type="SUPFAM" id="SSF49899">
    <property type="entry name" value="Concanavalin A-like lectins/glucanases"/>
    <property type="match status" value="1"/>
</dbReference>
<feature type="chain" id="PRO_5047225982" evidence="1">
    <location>
        <begin position="29"/>
        <end position="719"/>
    </location>
</feature>
<sequence>MKWRKAAAIVAGLAVGGLWGGQAQTAHADYSLTQALASAPQGLPVTDYFVIDKTSANSANIQDTTNAKAPNTQAVALTGNTNQIGRIWTNDNTEFNLNKNTTASMWMFFDGRTSSSGDGMAFVLQNDSRGTAARTTNSLGENMGGETMGVWAPDDDSTQTTPDSMVTRAVQNSWALEFDTYMNAKPTTGTVGGALGFDADYSATAKQHIASNYPAQTSTYQMRALDSSGKTNYATMVHNGLISSTNYRLMTDGTWHHLTLTWNAKAKTMTYAYNDKDPKTGAALTGDSQTVPIDTSLIDPDNTGKARWGFTGSTGTNYENNLVVFEKVPGVVDSTSTVTLMDTTLGQTVASNSTVYAGDHMKLTYDLTYQDGSQSWKAITAKLNLPGSVSFNADADGNVGTITYADGQKQAISASKLSGQSLSILLDEDLSMDNATAKITLNGTASHAGSATTTAVASTISNFVGSNAITTASLDGFNVVSLGSSMTLALTGDSTGTKTITSATDATVTAKATILGGSPSDVTIHPTVNGEDLDNVKITASQASSGFTYTVPADKLKAGDNSVQLYATDSLHDVSNVVAATIDYQAGTLDFGDVSQNVAYTGALTGAQQQLTPTTPWDVSVSDTRGQNQSWQLTATASPLVDGDKALAGALVYKTNTGESPLGMTSTLIASHTSDGTTAAVTDVSSDWNDRTGIFLNVNGGASAGSYNSTITWTLANAE</sequence>
<gene>
    <name evidence="2" type="ORF">ACFP1C_10740</name>
</gene>
<comment type="caution">
    <text evidence="2">The sequence shown here is derived from an EMBL/GenBank/DDBJ whole genome shotgun (WGS) entry which is preliminary data.</text>
</comment>
<accession>A0ABW1TIC2</accession>